<dbReference type="EMBL" id="SIJK02000051">
    <property type="protein sequence ID" value="MBP1468006.1"/>
    <property type="molecule type" value="Genomic_DNA"/>
</dbReference>
<comment type="caution">
    <text evidence="1">The sequence shown here is derived from an EMBL/GenBank/DDBJ whole genome shotgun (WGS) entry which is preliminary data.</text>
</comment>
<evidence type="ECO:0000313" key="2">
    <source>
        <dbReference type="Proteomes" id="UP001193081"/>
    </source>
</evidence>
<proteinExistence type="predicted"/>
<dbReference type="Proteomes" id="UP001193081">
    <property type="component" value="Unassembled WGS sequence"/>
</dbReference>
<reference evidence="1 2" key="1">
    <citation type="submission" date="2021-03" db="EMBL/GenBank/DDBJ databases">
        <authorList>
            <person name="Grouzdev D.S."/>
        </authorList>
    </citation>
    <scope>NUCLEOTIDE SEQUENCE [LARGE SCALE GENOMIC DNA]</scope>
    <source>
        <strain evidence="1 2">M50-1</strain>
    </source>
</reference>
<protein>
    <submittedName>
        <fullName evidence="1">Uncharacterized protein</fullName>
    </submittedName>
</protein>
<sequence length="390" mass="42828">MIRAVLPFNTIHLRRRRYIELNVPRGPAPAVPDELIYAPIHHLAQAHSSTYPFRMFRLLHVAGLKMLQPRRLTMPSQTLVAAGGLYMALDQDHPDLAYQDLFGDFTSGFSHQFGVALATMIISEAYGVAWDSFVPIAVRGRKVLDYIAPLGGNEGYVQLEAKGVAGSPSAARSDIIAKKVQVRSTLSPQFEPCAMLGVIVSAGRPGSRRRARGRIDIVDPAFGEPPDLRNEALVLANKYLHYVGVALFAGLYSVADELLRRAKLLLQGSSDTTPRTIIVEEASGAFRDWGGLSTVGVQWRLGLEDDPAEDTWFHHGVDLGKLRPIVEKGIVFEADSFHDDRDIISGDDDNVVSVLPDGSIFGISRGPRDGLVRFKRGSDQLSQLDVVRIQ</sequence>
<gene>
    <name evidence="1" type="ORF">EYB53_019975</name>
</gene>
<dbReference type="RefSeq" id="WP_135480316.1">
    <property type="nucleotide sequence ID" value="NZ_SIJK02000051.1"/>
</dbReference>
<organism evidence="1 2">
    <name type="scientific">Candidatus Chloroploca mongolica</name>
    <dbReference type="NCBI Taxonomy" id="2528176"/>
    <lineage>
        <taxon>Bacteria</taxon>
        <taxon>Bacillati</taxon>
        <taxon>Chloroflexota</taxon>
        <taxon>Chloroflexia</taxon>
        <taxon>Chloroflexales</taxon>
        <taxon>Chloroflexineae</taxon>
        <taxon>Oscillochloridaceae</taxon>
        <taxon>Candidatus Chloroploca</taxon>
    </lineage>
</organism>
<name>A0ABS4DEX3_9CHLR</name>
<accession>A0ABS4DEX3</accession>
<evidence type="ECO:0000313" key="1">
    <source>
        <dbReference type="EMBL" id="MBP1468006.1"/>
    </source>
</evidence>
<keyword evidence="2" id="KW-1185">Reference proteome</keyword>